<dbReference type="EMBL" id="KB444128">
    <property type="protein sequence ID" value="EMD48193.1"/>
    <property type="molecule type" value="Genomic_DNA"/>
</dbReference>
<proteinExistence type="predicted"/>
<accession>M2RF25</accession>
<dbReference type="GO" id="GO:0005840">
    <property type="term" value="C:ribosome"/>
    <property type="evidence" value="ECO:0007669"/>
    <property type="project" value="UniProtKB-KW"/>
</dbReference>
<dbReference type="Proteomes" id="UP000011755">
    <property type="component" value="Unassembled WGS sequence"/>
</dbReference>
<dbReference type="VEuPathDB" id="AmoebaDB:EHI5A_089210"/>
<dbReference type="AlphaFoldDB" id="M2RF25"/>
<evidence type="ECO:0000313" key="2">
    <source>
        <dbReference type="EMBL" id="EMD48193.1"/>
    </source>
</evidence>
<organism evidence="2 3">
    <name type="scientific">Entamoeba histolytica KU27</name>
    <dbReference type="NCBI Taxonomy" id="885311"/>
    <lineage>
        <taxon>Eukaryota</taxon>
        <taxon>Amoebozoa</taxon>
        <taxon>Evosea</taxon>
        <taxon>Archamoebae</taxon>
        <taxon>Mastigamoebida</taxon>
        <taxon>Entamoebidae</taxon>
        <taxon>Entamoeba</taxon>
    </lineage>
</organism>
<name>M2RF25_ENTHI</name>
<feature type="domain" description="Large ribosomal subunit protein uL4 C-terminal" evidence="1">
    <location>
        <begin position="37"/>
        <end position="71"/>
    </location>
</feature>
<sequence>RIQNCSCSNGCSRYEESLLLLLEKLNFLELNCTYKVPKRANPLKNWAAMVKLNPYAKIASHKLAQVAKAQAAHKAQYAAKMEKILAAKKEALNQSVAKRFGKTQKVDGKVVKVKVENNLLKATVKRTAKQDAYMKKYDGIVKANAKKYAEKIGF</sequence>
<keyword evidence="2" id="KW-0687">Ribonucleoprotein</keyword>
<evidence type="ECO:0000313" key="3">
    <source>
        <dbReference type="Proteomes" id="UP000011755"/>
    </source>
</evidence>
<evidence type="ECO:0000259" key="1">
    <source>
        <dbReference type="Pfam" id="PF14374"/>
    </source>
</evidence>
<feature type="non-terminal residue" evidence="2">
    <location>
        <position position="1"/>
    </location>
</feature>
<keyword evidence="2" id="KW-0689">Ribosomal protein</keyword>
<gene>
    <name evidence="2" type="ORF">EHI5A_089210</name>
</gene>
<dbReference type="InterPro" id="IPR025755">
    <property type="entry name" value="Ribos_uL4_C_dom"/>
</dbReference>
<dbReference type="Pfam" id="PF14374">
    <property type="entry name" value="Ribos_L4_asso_C"/>
    <property type="match status" value="1"/>
</dbReference>
<reference evidence="2 3" key="1">
    <citation type="submission" date="2013-02" db="EMBL/GenBank/DDBJ databases">
        <authorList>
            <person name="Hannick L."/>
            <person name="Zafar N."/>
            <person name="Lorenzi H."/>
            <person name="Ali I.A."/>
            <person name="Petri W.P."/>
            <person name="Caler E."/>
        </authorList>
    </citation>
    <scope>NUCLEOTIDE SEQUENCE [LARGE SCALE GENOMIC DNA]</scope>
    <source>
        <strain evidence="2 3">KU27</strain>
    </source>
</reference>
<protein>
    <submittedName>
        <fullName evidence="2">60S ribosomal protein L4</fullName>
    </submittedName>
</protein>